<reference evidence="1" key="2">
    <citation type="submission" date="2018-05" db="EMBL/GenBank/DDBJ databases">
        <title>OgluRS3 (Oryza glumaepatula Reference Sequence Version 3).</title>
        <authorList>
            <person name="Zhang J."/>
            <person name="Kudrna D."/>
            <person name="Lee S."/>
            <person name="Talag J."/>
            <person name="Welchert J."/>
            <person name="Wing R.A."/>
        </authorList>
    </citation>
    <scope>NUCLEOTIDE SEQUENCE [LARGE SCALE GENOMIC DNA]</scope>
</reference>
<name>A0A0D9ZT55_9ORYZ</name>
<organism evidence="1">
    <name type="scientific">Oryza glumipatula</name>
    <dbReference type="NCBI Taxonomy" id="40148"/>
    <lineage>
        <taxon>Eukaryota</taxon>
        <taxon>Viridiplantae</taxon>
        <taxon>Streptophyta</taxon>
        <taxon>Embryophyta</taxon>
        <taxon>Tracheophyta</taxon>
        <taxon>Spermatophyta</taxon>
        <taxon>Magnoliopsida</taxon>
        <taxon>Liliopsida</taxon>
        <taxon>Poales</taxon>
        <taxon>Poaceae</taxon>
        <taxon>BOP clade</taxon>
        <taxon>Oryzoideae</taxon>
        <taxon>Oryzeae</taxon>
        <taxon>Oryzinae</taxon>
        <taxon>Oryza</taxon>
    </lineage>
</organism>
<proteinExistence type="predicted"/>
<dbReference type="EnsemblPlants" id="OGLUM05G00430.1">
    <property type="protein sequence ID" value="OGLUM05G00430.1"/>
    <property type="gene ID" value="OGLUM05G00430"/>
</dbReference>
<accession>A0A0D9ZT55</accession>
<dbReference type="AlphaFoldDB" id="A0A0D9ZT55"/>
<evidence type="ECO:0000313" key="2">
    <source>
        <dbReference type="Proteomes" id="UP000026961"/>
    </source>
</evidence>
<keyword evidence="2" id="KW-1185">Reference proteome</keyword>
<dbReference type="HOGENOM" id="CLU_2593688_0_0_1"/>
<sequence>MSARRLVGARVLADEQGEAGCSGRIEVARWSIICFLTAACRSIEKPCIACKEIKNDAINLTMPLLDHALNQLVGIGSSIY</sequence>
<protein>
    <submittedName>
        <fullName evidence="1">Uncharacterized protein</fullName>
    </submittedName>
</protein>
<dbReference type="Proteomes" id="UP000026961">
    <property type="component" value="Chromosome 5"/>
</dbReference>
<reference evidence="1" key="1">
    <citation type="submission" date="2015-04" db="UniProtKB">
        <authorList>
            <consortium name="EnsemblPlants"/>
        </authorList>
    </citation>
    <scope>IDENTIFICATION</scope>
</reference>
<evidence type="ECO:0000313" key="1">
    <source>
        <dbReference type="EnsemblPlants" id="OGLUM05G00430.1"/>
    </source>
</evidence>
<dbReference type="Gramene" id="OGLUM05G00430.1">
    <property type="protein sequence ID" value="OGLUM05G00430.1"/>
    <property type="gene ID" value="OGLUM05G00430"/>
</dbReference>